<evidence type="ECO:0000256" key="3">
    <source>
        <dbReference type="ARBA" id="ARBA00022824"/>
    </source>
</evidence>
<dbReference type="PANTHER" id="PTHR40787:SF3">
    <property type="entry name" value="PROTEIN TRANSPORT PROTEIN SEC39"/>
    <property type="match status" value="1"/>
</dbReference>
<keyword evidence="3" id="KW-0256">Endoplasmic reticulum</keyword>
<dbReference type="OrthoDB" id="342024at2759"/>
<evidence type="ECO:0000256" key="5">
    <source>
        <dbReference type="SAM" id="MobiDB-lite"/>
    </source>
</evidence>
<keyword evidence="2" id="KW-0813">Transport</keyword>
<dbReference type="GO" id="GO:0005783">
    <property type="term" value="C:endoplasmic reticulum"/>
    <property type="evidence" value="ECO:0007669"/>
    <property type="project" value="UniProtKB-SubCell"/>
</dbReference>
<dbReference type="PANTHER" id="PTHR40787">
    <property type="entry name" value="SECRETED PROTEIN"/>
    <property type="match status" value="1"/>
</dbReference>
<dbReference type="Proteomes" id="UP000694255">
    <property type="component" value="Unassembled WGS sequence"/>
</dbReference>
<evidence type="ECO:0000313" key="7">
    <source>
        <dbReference type="EMBL" id="KAG7664580.1"/>
    </source>
</evidence>
<evidence type="ECO:0000256" key="4">
    <source>
        <dbReference type="ARBA" id="ARBA00022927"/>
    </source>
</evidence>
<feature type="compositionally biased region" description="Basic and acidic residues" evidence="5">
    <location>
        <begin position="774"/>
        <end position="789"/>
    </location>
</feature>
<comment type="subcellular location">
    <subcellularLocation>
        <location evidence="1">Endoplasmic reticulum</location>
    </subcellularLocation>
</comment>
<dbReference type="GeneID" id="73468676"/>
<keyword evidence="4" id="KW-0653">Protein transport</keyword>
<evidence type="ECO:0000256" key="1">
    <source>
        <dbReference type="ARBA" id="ARBA00004240"/>
    </source>
</evidence>
<evidence type="ECO:0000256" key="2">
    <source>
        <dbReference type="ARBA" id="ARBA00022448"/>
    </source>
</evidence>
<feature type="domain" description="Sec39" evidence="6">
    <location>
        <begin position="41"/>
        <end position="762"/>
    </location>
</feature>
<name>A0A8J5UYT5_9ASCO</name>
<protein>
    <recommendedName>
        <fullName evidence="6">Sec39 domain-containing protein</fullName>
    </recommendedName>
</protein>
<dbReference type="GO" id="GO:0015031">
    <property type="term" value="P:protein transport"/>
    <property type="evidence" value="ECO:0007669"/>
    <property type="project" value="UniProtKB-KW"/>
</dbReference>
<dbReference type="Pfam" id="PF08314">
    <property type="entry name" value="Sec39"/>
    <property type="match status" value="1"/>
</dbReference>
<evidence type="ECO:0000259" key="6">
    <source>
        <dbReference type="Pfam" id="PF08314"/>
    </source>
</evidence>
<proteinExistence type="predicted"/>
<accession>A0A8J5UYT5</accession>
<feature type="region of interest" description="Disordered" evidence="5">
    <location>
        <begin position="760"/>
        <end position="798"/>
    </location>
</feature>
<organism evidence="7 8">
    <name type="scientific">[Candida] subhashii</name>
    <dbReference type="NCBI Taxonomy" id="561895"/>
    <lineage>
        <taxon>Eukaryota</taxon>
        <taxon>Fungi</taxon>
        <taxon>Dikarya</taxon>
        <taxon>Ascomycota</taxon>
        <taxon>Saccharomycotina</taxon>
        <taxon>Pichiomycetes</taxon>
        <taxon>Debaryomycetaceae</taxon>
        <taxon>Spathaspora</taxon>
    </lineage>
</organism>
<dbReference type="GO" id="GO:0006890">
    <property type="term" value="P:retrograde vesicle-mediated transport, Golgi to endoplasmic reticulum"/>
    <property type="evidence" value="ECO:0007669"/>
    <property type="project" value="InterPro"/>
</dbReference>
<sequence>MKESIDELLDCQLFITSIQSITSNNTNQLIDSLTITKSINLQYDCKYSTRSNILNTLLVYTYPTTISLSSLINYAELLISKEIEESIDPQEYLNSLQPPISISDSTLIKTTQDLLIDINSQTQLLSFSFNESQSSNYNLLKFIQAKSLHLSKYYNHDLIPSLQSLYESALAIASDGKFRKWYQGIIQSYNYYWNHYGCVHPEASIEFHEYLRITYSKRFDIFIKPLEDPNNSISLDNWMKNVILPLIIYNNKDFTQLKQWLFQADLPGAKTKSYKYHIWFITFKSIINNSQVNYNDYKELVEYVLAGCYYYGFKEDLDKVSSSSIELIRIYDFIKDTLNLLPTPPSNITNEIPEINITDIPQDCQSLDEFINLSTNPLKPLFINPTENSINVLKNAILTIEKLFPVNKLTLAKYFKLKWTSSTSPIDIEKEILKIISNLSTSNYIQLLQLVKMFQSEFIPSQDRSNSINKIIIERLLFSNLFEIMIEFYQDTNIEINEFFKLIEDKFWDSFNHSSNLNEKIGYLNHAKQCLDIFDKLSLDPELNQENHQLIIRLKHLFKAIYNMKNFKIVIERNQPFTPQQLINRFTNRDDQGCLELVTLILEQNPKSYLAFEKLYKILNDLLLFSPSTNSATTNESHYYFNRLKSACIESALIDNNFSYAYSQTQELFNHYGQSQINELWLTFYQVGKYISPKWFEDEDNENIKRDRLDILYKQREILSKTLLLLSKKEAVDGKGEDNSKIILDQWGSINKQIEQLQESRQDRYTAGDGSPVVEREQVRHHDGREKMTRSQHQRQPTDKISNLLVSGLGWAIGANKR</sequence>
<dbReference type="AlphaFoldDB" id="A0A8J5UYT5"/>
<dbReference type="EMBL" id="JAGSYN010000070">
    <property type="protein sequence ID" value="KAG7664580.1"/>
    <property type="molecule type" value="Genomic_DNA"/>
</dbReference>
<evidence type="ECO:0000313" key="8">
    <source>
        <dbReference type="Proteomes" id="UP000694255"/>
    </source>
</evidence>
<gene>
    <name evidence="7" type="ORF">J8A68_001875</name>
</gene>
<reference evidence="7 8" key="1">
    <citation type="journal article" date="2021" name="DNA Res.">
        <title>Genome analysis of Candida subhashii reveals its hybrid nature and dual mitochondrial genome conformations.</title>
        <authorList>
            <person name="Mixao V."/>
            <person name="Hegedusova E."/>
            <person name="Saus E."/>
            <person name="Pryszcz L.P."/>
            <person name="Cillingova A."/>
            <person name="Nosek J."/>
            <person name="Gabaldon T."/>
        </authorList>
    </citation>
    <scope>NUCLEOTIDE SEQUENCE [LARGE SCALE GENOMIC DNA]</scope>
    <source>
        <strain evidence="7 8">CBS 10753</strain>
    </source>
</reference>
<comment type="caution">
    <text evidence="7">The sequence shown here is derived from an EMBL/GenBank/DDBJ whole genome shotgun (WGS) entry which is preliminary data.</text>
</comment>
<keyword evidence="8" id="KW-1185">Reference proteome</keyword>
<dbReference type="RefSeq" id="XP_049264812.1">
    <property type="nucleotide sequence ID" value="XM_049405564.1"/>
</dbReference>
<dbReference type="InterPro" id="IPR013244">
    <property type="entry name" value="Sec39_domain"/>
</dbReference>